<comment type="similarity">
    <text evidence="1">Belongs to the methyltransferase superfamily. Fibrillarin family.</text>
</comment>
<dbReference type="GO" id="GO:0000494">
    <property type="term" value="P:box C/D sno(s)RNA 3'-end processing"/>
    <property type="evidence" value="ECO:0007669"/>
    <property type="project" value="TreeGrafter"/>
</dbReference>
<dbReference type="Gene3D" id="3.40.50.150">
    <property type="entry name" value="Vaccinia Virus protein VP39"/>
    <property type="match status" value="1"/>
</dbReference>
<keyword evidence="5 7" id="KW-0808">Transferase</keyword>
<reference evidence="7" key="1">
    <citation type="submission" date="2013-08" db="EMBL/GenBank/DDBJ databases">
        <authorList>
            <person name="Mendez C."/>
            <person name="Richter M."/>
            <person name="Ferrer M."/>
            <person name="Sanchez J."/>
        </authorList>
    </citation>
    <scope>NUCLEOTIDE SEQUENCE</scope>
</reference>
<evidence type="ECO:0000256" key="6">
    <source>
        <dbReference type="ARBA" id="ARBA00022884"/>
    </source>
</evidence>
<keyword evidence="6" id="KW-0694">RNA-binding</keyword>
<evidence type="ECO:0000256" key="4">
    <source>
        <dbReference type="ARBA" id="ARBA00022603"/>
    </source>
</evidence>
<keyword evidence="4 7" id="KW-0489">Methyltransferase</keyword>
<dbReference type="InterPro" id="IPR029063">
    <property type="entry name" value="SAM-dependent_MTases_sf"/>
</dbReference>
<dbReference type="PANTHER" id="PTHR10335">
    <property type="entry name" value="RRNA 2-O-METHYLTRANSFERASE FIBRILLARIN"/>
    <property type="match status" value="1"/>
</dbReference>
<dbReference type="HAMAP" id="MF_00351">
    <property type="entry name" value="RNA_methyltransf_FlpA"/>
    <property type="match status" value="1"/>
</dbReference>
<dbReference type="NCBIfam" id="NF003276">
    <property type="entry name" value="PRK04266.1-2"/>
    <property type="match status" value="1"/>
</dbReference>
<evidence type="ECO:0000313" key="7">
    <source>
        <dbReference type="EMBL" id="EQD79284.1"/>
    </source>
</evidence>
<proteinExistence type="inferred from homology"/>
<dbReference type="InterPro" id="IPR000692">
    <property type="entry name" value="Fibrillarin"/>
</dbReference>
<sequence length="220" mass="24657">MEPYRDPGLFRRGPSLYTVNGDPGIRVYGETLVKEEGTEYREWDPYHSKLAAYVLRGGRTWPFGRVRKLLYLGASHGTTVSHLSDLFPSGSLFALEKSSRTFGTLLALARRRANLYPILADARLPERYRAEVGEVDLLYQDVAQRDQVEILLENVRACARPHAPVLFMLKTRSVTQTLSPRRVLRDAEEALTAGGLEGKETVDLAPYARGHYALVLEAPA</sequence>
<dbReference type="PANTHER" id="PTHR10335:SF17">
    <property type="entry name" value="FIBRILLARIN"/>
    <property type="match status" value="1"/>
</dbReference>
<protein>
    <recommendedName>
        <fullName evidence="2">rRNA 2'-O-methyltransferase fibrillarin</fullName>
    </recommendedName>
</protein>
<evidence type="ECO:0000256" key="5">
    <source>
        <dbReference type="ARBA" id="ARBA00022679"/>
    </source>
</evidence>
<gene>
    <name evidence="7" type="ORF">B1B_00282</name>
</gene>
<evidence type="ECO:0000256" key="1">
    <source>
        <dbReference type="ARBA" id="ARBA00010632"/>
    </source>
</evidence>
<reference evidence="7" key="2">
    <citation type="journal article" date="2014" name="ISME J.">
        <title>Microbial stratification in low pH oxic and suboxic macroscopic growths along an acid mine drainage.</title>
        <authorList>
            <person name="Mendez-Garcia C."/>
            <person name="Mesa V."/>
            <person name="Sprenger R.R."/>
            <person name="Richter M."/>
            <person name="Diez M.S."/>
            <person name="Solano J."/>
            <person name="Bargiela R."/>
            <person name="Golyshina O.V."/>
            <person name="Manteca A."/>
            <person name="Ramos J.L."/>
            <person name="Gallego J.R."/>
            <person name="Llorente I."/>
            <person name="Martins Dos Santos V.A."/>
            <person name="Jensen O.N."/>
            <person name="Pelaez A.I."/>
            <person name="Sanchez J."/>
            <person name="Ferrer M."/>
        </authorList>
    </citation>
    <scope>NUCLEOTIDE SEQUENCE</scope>
</reference>
<dbReference type="Pfam" id="PF01269">
    <property type="entry name" value="Fibrillarin"/>
    <property type="match status" value="1"/>
</dbReference>
<dbReference type="SUPFAM" id="SSF53335">
    <property type="entry name" value="S-adenosyl-L-methionine-dependent methyltransferases"/>
    <property type="match status" value="1"/>
</dbReference>
<dbReference type="PRINTS" id="PR00052">
    <property type="entry name" value="FIBRILLARIN"/>
</dbReference>
<evidence type="ECO:0000256" key="2">
    <source>
        <dbReference type="ARBA" id="ARBA00015190"/>
    </source>
</evidence>
<dbReference type="SMART" id="SM01206">
    <property type="entry name" value="Fibrillarin"/>
    <property type="match status" value="1"/>
</dbReference>
<evidence type="ECO:0000256" key="3">
    <source>
        <dbReference type="ARBA" id="ARBA00022552"/>
    </source>
</evidence>
<dbReference type="GO" id="GO:1990259">
    <property type="term" value="F:histone H2AQ104 methyltransferase activity"/>
    <property type="evidence" value="ECO:0007669"/>
    <property type="project" value="TreeGrafter"/>
</dbReference>
<organism evidence="7">
    <name type="scientific">mine drainage metagenome</name>
    <dbReference type="NCBI Taxonomy" id="410659"/>
    <lineage>
        <taxon>unclassified sequences</taxon>
        <taxon>metagenomes</taxon>
        <taxon>ecological metagenomes</taxon>
    </lineage>
</organism>
<dbReference type="GO" id="GO:0008649">
    <property type="term" value="F:rRNA methyltransferase activity"/>
    <property type="evidence" value="ECO:0007669"/>
    <property type="project" value="TreeGrafter"/>
</dbReference>
<keyword evidence="3" id="KW-0698">rRNA processing</keyword>
<comment type="caution">
    <text evidence="7">The sequence shown here is derived from an EMBL/GenBank/DDBJ whole genome shotgun (WGS) entry which is preliminary data.</text>
</comment>
<dbReference type="Gene3D" id="3.30.200.20">
    <property type="entry name" value="Phosphorylase Kinase, domain 1"/>
    <property type="match status" value="1"/>
</dbReference>
<dbReference type="EMBL" id="AUZY01000217">
    <property type="protein sequence ID" value="EQD79284.1"/>
    <property type="molecule type" value="Genomic_DNA"/>
</dbReference>
<dbReference type="AlphaFoldDB" id="T1DCW3"/>
<name>T1DCW3_9ZZZZ</name>
<dbReference type="GO" id="GO:0003723">
    <property type="term" value="F:RNA binding"/>
    <property type="evidence" value="ECO:0007669"/>
    <property type="project" value="UniProtKB-KW"/>
</dbReference>
<accession>T1DCW3</accession>